<dbReference type="InterPro" id="IPR041966">
    <property type="entry name" value="LOTUS-like"/>
</dbReference>
<name>A0AAV6UNV8_9ARAC</name>
<feature type="compositionally biased region" description="Polar residues" evidence="1">
    <location>
        <begin position="477"/>
        <end position="487"/>
    </location>
</feature>
<reference evidence="3 4" key="1">
    <citation type="journal article" date="2022" name="Nat. Ecol. Evol.">
        <title>A masculinizing supergene underlies an exaggerated male reproductive morph in a spider.</title>
        <authorList>
            <person name="Hendrickx F."/>
            <person name="De Corte Z."/>
            <person name="Sonet G."/>
            <person name="Van Belleghem S.M."/>
            <person name="Kostlbacher S."/>
            <person name="Vangestel C."/>
        </authorList>
    </citation>
    <scope>NUCLEOTIDE SEQUENCE [LARGE SCALE GENOMIC DNA]</scope>
    <source>
        <strain evidence="3">W744_W776</strain>
    </source>
</reference>
<dbReference type="AlphaFoldDB" id="A0AAV6UNV8"/>
<dbReference type="EMBL" id="JAFNEN010000336">
    <property type="protein sequence ID" value="KAG8185394.1"/>
    <property type="molecule type" value="Genomic_DNA"/>
</dbReference>
<comment type="caution">
    <text evidence="3">The sequence shown here is derived from an EMBL/GenBank/DDBJ whole genome shotgun (WGS) entry which is preliminary data.</text>
</comment>
<feature type="domain" description="HTH OST-type" evidence="2">
    <location>
        <begin position="215"/>
        <end position="288"/>
    </location>
</feature>
<protein>
    <recommendedName>
        <fullName evidence="2">HTH OST-type domain-containing protein</fullName>
    </recommendedName>
</protein>
<evidence type="ECO:0000313" key="4">
    <source>
        <dbReference type="Proteomes" id="UP000827092"/>
    </source>
</evidence>
<feature type="compositionally biased region" description="Polar residues" evidence="1">
    <location>
        <begin position="113"/>
        <end position="126"/>
    </location>
</feature>
<feature type="compositionally biased region" description="Polar residues" evidence="1">
    <location>
        <begin position="356"/>
        <end position="366"/>
    </location>
</feature>
<dbReference type="Gene3D" id="3.30.420.610">
    <property type="entry name" value="LOTUS domain-like"/>
    <property type="match status" value="1"/>
</dbReference>
<dbReference type="Pfam" id="PF12872">
    <property type="entry name" value="OST-HTH"/>
    <property type="match status" value="1"/>
</dbReference>
<organism evidence="3 4">
    <name type="scientific">Oedothorax gibbosus</name>
    <dbReference type="NCBI Taxonomy" id="931172"/>
    <lineage>
        <taxon>Eukaryota</taxon>
        <taxon>Metazoa</taxon>
        <taxon>Ecdysozoa</taxon>
        <taxon>Arthropoda</taxon>
        <taxon>Chelicerata</taxon>
        <taxon>Arachnida</taxon>
        <taxon>Araneae</taxon>
        <taxon>Araneomorphae</taxon>
        <taxon>Entelegynae</taxon>
        <taxon>Araneoidea</taxon>
        <taxon>Linyphiidae</taxon>
        <taxon>Erigoninae</taxon>
        <taxon>Oedothorax</taxon>
    </lineage>
</organism>
<dbReference type="CDD" id="cd09972">
    <property type="entry name" value="LOTUS_TDRD_OSKAR"/>
    <property type="match status" value="1"/>
</dbReference>
<proteinExistence type="predicted"/>
<feature type="region of interest" description="Disordered" evidence="1">
    <location>
        <begin position="438"/>
        <end position="487"/>
    </location>
</feature>
<feature type="compositionally biased region" description="Polar residues" evidence="1">
    <location>
        <begin position="445"/>
        <end position="458"/>
    </location>
</feature>
<dbReference type="Proteomes" id="UP000827092">
    <property type="component" value="Unassembled WGS sequence"/>
</dbReference>
<keyword evidence="4" id="KW-1185">Reference proteome</keyword>
<sequence>MPSDSAPSISPPLPIAAFQCLPSPLFYYPAFLPVLPLFPQPTDGAPFSNGQSDTVVSSVQSINGVVPLLPIFQLVPVYFPTFPFPQLPAPVASPTYSPLHSGSSATNSNHSSKTQPSVSSASNKNKLPSDLSKSPMPILSSATNSNLSSNILKSQVPILSTTAINSNLSSNTQVPVASPLTSVPKITAHSASLESCSESSKRLIFKLLGMEKPELKDFVCCNLRSVTQSIKGGVPLNRLERDYQDLIGSSIPYRNLGYNSLESFIRSIPSVIRLTKSRDGYLMAEAVADLSTAHIASLISRQKQTSKAKAIKRFSSRRGGFAPKDAYRGERNSYVSYSAAKSSGKSYKQDFKPSQGYHSRPQNATPPLNVKIEIKDTNHIPVDKTPALTTTKPLPAPPTARLPSPAADKPKTRASSKTRGYEIAPRFQRLLQQKVEARKEERFCTQDSSSSSNFYTARSSETPPQTPSPNPNPYAFTASSIASGNSPPSITSPIDDIFIPPPTVPSVLLNFTAFSIPSANSSSSSRTSPTDDIFIPPPVKPPALLPFTATSIANSSSSRISPTDDIFIPPPAERPSLLPFTPTSIARANFSSYQTSPTDDIFIPPPTEALISPPTQTSYSPVKVGSNGFASARARSSLQLRARMNAETFSQQLESAQFSKESVEIHARINNLTLNYSTKTIGQKKANKFRDTVLALGDNINKHHSHPDVAETELVVEEIATEKAVKKIQETLENGVPARSVTVSHNSLKIRICR</sequence>
<gene>
    <name evidence="3" type="ORF">JTE90_018616</name>
</gene>
<dbReference type="PROSITE" id="PS51644">
    <property type="entry name" value="HTH_OST"/>
    <property type="match status" value="1"/>
</dbReference>
<evidence type="ECO:0000313" key="3">
    <source>
        <dbReference type="EMBL" id="KAG8185394.1"/>
    </source>
</evidence>
<feature type="compositionally biased region" description="Low complexity" evidence="1">
    <location>
        <begin position="100"/>
        <end position="112"/>
    </location>
</feature>
<evidence type="ECO:0000259" key="2">
    <source>
        <dbReference type="PROSITE" id="PS51644"/>
    </source>
</evidence>
<accession>A0AAV6UNV8</accession>
<feature type="region of interest" description="Disordered" evidence="1">
    <location>
        <begin position="95"/>
        <end position="138"/>
    </location>
</feature>
<dbReference type="InterPro" id="IPR025605">
    <property type="entry name" value="OST-HTH/LOTUS_dom"/>
</dbReference>
<evidence type="ECO:0000256" key="1">
    <source>
        <dbReference type="SAM" id="MobiDB-lite"/>
    </source>
</evidence>
<feature type="region of interest" description="Disordered" evidence="1">
    <location>
        <begin position="345"/>
        <end position="425"/>
    </location>
</feature>
<feature type="compositionally biased region" description="Basic and acidic residues" evidence="1">
    <location>
        <begin position="372"/>
        <end position="382"/>
    </location>
</feature>